<keyword evidence="2" id="KW-0378">Hydrolase</keyword>
<dbReference type="InterPro" id="IPR029069">
    <property type="entry name" value="HotDog_dom_sf"/>
</dbReference>
<dbReference type="Gene3D" id="3.10.129.10">
    <property type="entry name" value="Hotdog Thioesterase"/>
    <property type="match status" value="1"/>
</dbReference>
<dbReference type="EMBL" id="SIUB01000001">
    <property type="protein sequence ID" value="TBN55339.1"/>
    <property type="molecule type" value="Genomic_DNA"/>
</dbReference>
<sequence length="126" mass="14528">MTVRVYYEDTDFSGVAYHGAYVRYLDRGRTEILRAIAFDHQDLFTSRGEGFVVRRMTLDYVRPARMDDVLTVTTEPEDVKGASLVLRQGVLRGEETLLTGAVQCVYVRNGRPVRMPDMMRRRMMGE</sequence>
<comment type="caution">
    <text evidence="4">The sequence shown here is derived from an EMBL/GenBank/DDBJ whole genome shotgun (WGS) entry which is preliminary data.</text>
</comment>
<evidence type="ECO:0000259" key="3">
    <source>
        <dbReference type="Pfam" id="PF03061"/>
    </source>
</evidence>
<evidence type="ECO:0000313" key="5">
    <source>
        <dbReference type="Proteomes" id="UP000291613"/>
    </source>
</evidence>
<gene>
    <name evidence="4" type="primary">ybgC</name>
    <name evidence="4" type="ORF">EYR15_02115</name>
</gene>
<reference evidence="4 5" key="1">
    <citation type="submission" date="2019-02" db="EMBL/GenBank/DDBJ databases">
        <title>Hansschlegelia quercus sp. nov., a novel methylotrophic bacterium from buds of oak (Quercus robur L.).</title>
        <authorList>
            <person name="Agafonova N.V."/>
            <person name="Kaparullina E.N."/>
            <person name="Grouzdev D.S."/>
            <person name="Doronina N.V."/>
        </authorList>
    </citation>
    <scope>NUCLEOTIDE SEQUENCE [LARGE SCALE GENOMIC DNA]</scope>
    <source>
        <strain evidence="4 5">Dub</strain>
    </source>
</reference>
<protein>
    <submittedName>
        <fullName evidence="4">Tol-pal system-associated acyl-CoA thioesterase</fullName>
    </submittedName>
</protein>
<evidence type="ECO:0000256" key="1">
    <source>
        <dbReference type="ARBA" id="ARBA00005953"/>
    </source>
</evidence>
<name>A0A4Q9GLQ2_9HYPH</name>
<dbReference type="GO" id="GO:0047617">
    <property type="term" value="F:fatty acyl-CoA hydrolase activity"/>
    <property type="evidence" value="ECO:0007669"/>
    <property type="project" value="TreeGrafter"/>
</dbReference>
<dbReference type="NCBIfam" id="TIGR02799">
    <property type="entry name" value="thio_ybgC"/>
    <property type="match status" value="1"/>
</dbReference>
<dbReference type="SUPFAM" id="SSF54637">
    <property type="entry name" value="Thioesterase/thiol ester dehydrase-isomerase"/>
    <property type="match status" value="1"/>
</dbReference>
<dbReference type="Pfam" id="PF03061">
    <property type="entry name" value="4HBT"/>
    <property type="match status" value="1"/>
</dbReference>
<keyword evidence="5" id="KW-1185">Reference proteome</keyword>
<dbReference type="FunFam" id="3.10.129.10:FF:000004">
    <property type="entry name" value="Tol-pal system-associated acyl-CoA thioesterase"/>
    <property type="match status" value="1"/>
</dbReference>
<dbReference type="InterPro" id="IPR006683">
    <property type="entry name" value="Thioestr_dom"/>
</dbReference>
<dbReference type="AlphaFoldDB" id="A0A4Q9GLQ2"/>
<dbReference type="InterPro" id="IPR006684">
    <property type="entry name" value="YbgC/YbaW"/>
</dbReference>
<comment type="similarity">
    <text evidence="1">Belongs to the 4-hydroxybenzoyl-CoA thioesterase family.</text>
</comment>
<dbReference type="PANTHER" id="PTHR31793">
    <property type="entry name" value="4-HYDROXYBENZOYL-COA THIOESTERASE FAMILY MEMBER"/>
    <property type="match status" value="1"/>
</dbReference>
<dbReference type="OrthoDB" id="9808429at2"/>
<accession>A0A4Q9GLQ2</accession>
<dbReference type="NCBIfam" id="TIGR00051">
    <property type="entry name" value="YbgC/FadM family acyl-CoA thioesterase"/>
    <property type="match status" value="1"/>
</dbReference>
<feature type="domain" description="Thioesterase" evidence="3">
    <location>
        <begin position="14"/>
        <end position="97"/>
    </location>
</feature>
<dbReference type="Proteomes" id="UP000291613">
    <property type="component" value="Unassembled WGS sequence"/>
</dbReference>
<proteinExistence type="inferred from homology"/>
<dbReference type="PIRSF" id="PIRSF003230">
    <property type="entry name" value="YbgC"/>
    <property type="match status" value="1"/>
</dbReference>
<dbReference type="PANTHER" id="PTHR31793:SF37">
    <property type="entry name" value="ACYL-COA THIOESTER HYDROLASE YBGC"/>
    <property type="match status" value="1"/>
</dbReference>
<dbReference type="CDD" id="cd00586">
    <property type="entry name" value="4HBT"/>
    <property type="match status" value="1"/>
</dbReference>
<dbReference type="InterPro" id="IPR050563">
    <property type="entry name" value="4-hydroxybenzoyl-CoA_TE"/>
</dbReference>
<evidence type="ECO:0000256" key="2">
    <source>
        <dbReference type="ARBA" id="ARBA00022801"/>
    </source>
</evidence>
<evidence type="ECO:0000313" key="4">
    <source>
        <dbReference type="EMBL" id="TBN55339.1"/>
    </source>
</evidence>
<organism evidence="4 5">
    <name type="scientific">Hansschlegelia quercus</name>
    <dbReference type="NCBI Taxonomy" id="2528245"/>
    <lineage>
        <taxon>Bacteria</taxon>
        <taxon>Pseudomonadati</taxon>
        <taxon>Pseudomonadota</taxon>
        <taxon>Alphaproteobacteria</taxon>
        <taxon>Hyphomicrobiales</taxon>
        <taxon>Methylopilaceae</taxon>
        <taxon>Hansschlegelia</taxon>
    </lineage>
</organism>
<dbReference type="InterPro" id="IPR014166">
    <property type="entry name" value="Tol-Pal_acyl-CoA_thioesterase"/>
</dbReference>